<evidence type="ECO:0000256" key="8">
    <source>
        <dbReference type="SAM" id="Coils"/>
    </source>
</evidence>
<dbReference type="PANTHER" id="PTHR43804:SF7">
    <property type="entry name" value="LD18447P"/>
    <property type="match status" value="1"/>
</dbReference>
<dbReference type="Pfam" id="PF00472">
    <property type="entry name" value="RF-1"/>
    <property type="match status" value="1"/>
</dbReference>
<evidence type="ECO:0000256" key="4">
    <source>
        <dbReference type="ARBA" id="ARBA00022490"/>
    </source>
</evidence>
<dbReference type="Gene3D" id="3.30.70.1660">
    <property type="match status" value="1"/>
</dbReference>
<evidence type="ECO:0000256" key="7">
    <source>
        <dbReference type="HAMAP-Rule" id="MF_00093"/>
    </source>
</evidence>
<evidence type="ECO:0000256" key="3">
    <source>
        <dbReference type="ARBA" id="ARBA00022481"/>
    </source>
</evidence>
<dbReference type="PANTHER" id="PTHR43804">
    <property type="entry name" value="LD18447P"/>
    <property type="match status" value="1"/>
</dbReference>
<proteinExistence type="inferred from homology"/>
<keyword evidence="3 7" id="KW-0488">Methylation</keyword>
<dbReference type="AlphaFoldDB" id="A0A2T0YT52"/>
<dbReference type="Pfam" id="PF03462">
    <property type="entry name" value="PCRF"/>
    <property type="match status" value="1"/>
</dbReference>
<feature type="domain" description="Prokaryotic-type class I peptide chain release factors" evidence="9">
    <location>
        <begin position="235"/>
        <end position="251"/>
    </location>
</feature>
<comment type="caution">
    <text evidence="10">The sequence shown here is derived from an EMBL/GenBank/DDBJ whole genome shotgun (WGS) entry which is preliminary data.</text>
</comment>
<evidence type="ECO:0000256" key="2">
    <source>
        <dbReference type="ARBA" id="ARBA00010835"/>
    </source>
</evidence>
<feature type="coiled-coil region" evidence="8">
    <location>
        <begin position="264"/>
        <end position="291"/>
    </location>
</feature>
<protein>
    <recommendedName>
        <fullName evidence="6 7">Peptide chain release factor 1</fullName>
        <shortName evidence="7">RF-1</shortName>
    </recommendedName>
</protein>
<evidence type="ECO:0000313" key="11">
    <source>
        <dbReference type="Proteomes" id="UP000238217"/>
    </source>
</evidence>
<dbReference type="InterPro" id="IPR005139">
    <property type="entry name" value="PCRF"/>
</dbReference>
<evidence type="ECO:0000259" key="9">
    <source>
        <dbReference type="PROSITE" id="PS00745"/>
    </source>
</evidence>
<name>A0A2T0YT52_9MICC</name>
<dbReference type="HAMAP" id="MF_00093">
    <property type="entry name" value="Rel_fac_1"/>
    <property type="match status" value="1"/>
</dbReference>
<keyword evidence="8" id="KW-0175">Coiled coil</keyword>
<evidence type="ECO:0000256" key="1">
    <source>
        <dbReference type="ARBA" id="ARBA00002986"/>
    </source>
</evidence>
<comment type="similarity">
    <text evidence="2 7">Belongs to the prokaryotic/mitochondrial release factor family.</text>
</comment>
<accession>A0A2T0YT52</accession>
<dbReference type="SUPFAM" id="SSF75620">
    <property type="entry name" value="Release factor"/>
    <property type="match status" value="1"/>
</dbReference>
<organism evidence="10 11">
    <name type="scientific">Nesterenkonia sandarakina</name>
    <dbReference type="NCBI Taxonomy" id="272918"/>
    <lineage>
        <taxon>Bacteria</taxon>
        <taxon>Bacillati</taxon>
        <taxon>Actinomycetota</taxon>
        <taxon>Actinomycetes</taxon>
        <taxon>Micrococcales</taxon>
        <taxon>Micrococcaceae</taxon>
        <taxon>Nesterenkonia</taxon>
    </lineage>
</organism>
<keyword evidence="11" id="KW-1185">Reference proteome</keyword>
<dbReference type="NCBIfam" id="TIGR00019">
    <property type="entry name" value="prfA"/>
    <property type="match status" value="1"/>
</dbReference>
<dbReference type="Gene3D" id="3.30.160.20">
    <property type="match status" value="1"/>
</dbReference>
<dbReference type="FunFam" id="3.30.160.20:FF:000004">
    <property type="entry name" value="Peptide chain release factor 1"/>
    <property type="match status" value="1"/>
</dbReference>
<sequence>MSEEINARMFDSVSTLLAEHAELQEQLADPAVHADQSLARRLGRRYAQLNGVAEAHKTWKQLSEDLATTEELAQEDSEFAAEIPALTAQREEAAAKLLRMLIPRDENDVRNVIIEVKGGAGGDEAALFAGDLLRMYTRYAESKGWKTEVISSTPSDLGGYKDVQMAIKSSTNDAAQGVYAYLKFEGGVHRVQRVPETESQGRIHTSAAGVLVLPEVDEPEELELSQNDLKIDVYRSSGPGGQSVNTTDSAVRITHLPTGIVVAMQNEKSQLQNKEAAMRVLRSRILAHQQEQIDADNAQVRKSQVRTMDRSERIRTYNYPENRIVDHRSGYKAYNLDTVINGDLEAVIQSCVELDEQERLAALNDTQG</sequence>
<keyword evidence="5 7" id="KW-0648">Protein biosynthesis</keyword>
<evidence type="ECO:0000256" key="6">
    <source>
        <dbReference type="ARBA" id="ARBA00050039"/>
    </source>
</evidence>
<dbReference type="Proteomes" id="UP000238217">
    <property type="component" value="Unassembled WGS sequence"/>
</dbReference>
<dbReference type="InterPro" id="IPR050057">
    <property type="entry name" value="Prokaryotic/Mito_RF"/>
</dbReference>
<comment type="subcellular location">
    <subcellularLocation>
        <location evidence="7">Cytoplasm</location>
    </subcellularLocation>
</comment>
<dbReference type="GO" id="GO:0005737">
    <property type="term" value="C:cytoplasm"/>
    <property type="evidence" value="ECO:0007669"/>
    <property type="project" value="UniProtKB-SubCell"/>
</dbReference>
<dbReference type="FunFam" id="3.30.70.1660:FF:000002">
    <property type="entry name" value="Peptide chain release factor 1"/>
    <property type="match status" value="1"/>
</dbReference>
<dbReference type="NCBIfam" id="NF001859">
    <property type="entry name" value="PRK00591.1"/>
    <property type="match status" value="1"/>
</dbReference>
<comment type="PTM">
    <text evidence="7">Methylated by PrmC. Methylation increases the termination efficiency of RF1.</text>
</comment>
<comment type="function">
    <text evidence="1 7">Peptide chain release factor 1 directs the termination of translation in response to the peptide chain termination codons UAG and UAA.</text>
</comment>
<dbReference type="SMART" id="SM00937">
    <property type="entry name" value="PCRF"/>
    <property type="match status" value="1"/>
</dbReference>
<keyword evidence="4 7" id="KW-0963">Cytoplasm</keyword>
<dbReference type="InterPro" id="IPR004373">
    <property type="entry name" value="RF-1"/>
</dbReference>
<dbReference type="InterPro" id="IPR045853">
    <property type="entry name" value="Pep_chain_release_fac_I_sf"/>
</dbReference>
<dbReference type="Gene3D" id="6.10.140.1950">
    <property type="match status" value="1"/>
</dbReference>
<dbReference type="GO" id="GO:0016149">
    <property type="term" value="F:translation release factor activity, codon specific"/>
    <property type="evidence" value="ECO:0007669"/>
    <property type="project" value="UniProtKB-UniRule"/>
</dbReference>
<dbReference type="EMBL" id="PVTY01000001">
    <property type="protein sequence ID" value="PRZ18966.1"/>
    <property type="molecule type" value="Genomic_DNA"/>
</dbReference>
<reference evidence="10 11" key="1">
    <citation type="submission" date="2018-03" db="EMBL/GenBank/DDBJ databases">
        <title>Comparative analysis of microorganisms from saline springs in Andes Mountain Range, Colombia.</title>
        <authorList>
            <person name="Rubin E."/>
        </authorList>
    </citation>
    <scope>NUCLEOTIDE SEQUENCE [LARGE SCALE GENOMIC DNA]</scope>
    <source>
        <strain evidence="10 11">CG 35</strain>
    </source>
</reference>
<dbReference type="InterPro" id="IPR000352">
    <property type="entry name" value="Pep_chain_release_fac_I"/>
</dbReference>
<gene>
    <name evidence="7" type="primary">prfA</name>
    <name evidence="10" type="ORF">BCL67_101277</name>
</gene>
<dbReference type="PROSITE" id="PS00745">
    <property type="entry name" value="RF_PROK_I"/>
    <property type="match status" value="1"/>
</dbReference>
<evidence type="ECO:0000313" key="10">
    <source>
        <dbReference type="EMBL" id="PRZ18966.1"/>
    </source>
</evidence>
<evidence type="ECO:0000256" key="5">
    <source>
        <dbReference type="ARBA" id="ARBA00022917"/>
    </source>
</evidence>
<feature type="modified residue" description="N5-methylglutamine" evidence="7">
    <location>
        <position position="242"/>
    </location>
</feature>